<organism evidence="1 2">
    <name type="scientific">Bifidobacterium pullorum subsp. gallinarum</name>
    <dbReference type="NCBI Taxonomy" id="78344"/>
    <lineage>
        <taxon>Bacteria</taxon>
        <taxon>Bacillati</taxon>
        <taxon>Actinomycetota</taxon>
        <taxon>Actinomycetes</taxon>
        <taxon>Bifidobacteriales</taxon>
        <taxon>Bifidobacteriaceae</taxon>
        <taxon>Bifidobacterium</taxon>
    </lineage>
</organism>
<dbReference type="PROSITE" id="PS51257">
    <property type="entry name" value="PROKAR_LIPOPROTEIN"/>
    <property type="match status" value="1"/>
</dbReference>
<reference evidence="1" key="2">
    <citation type="submission" date="2021-09" db="EMBL/GenBank/DDBJ databases">
        <authorList>
            <person name="Gilroy R."/>
        </authorList>
    </citation>
    <scope>NUCLEOTIDE SEQUENCE</scope>
    <source>
        <strain evidence="1">ChiBcolR7-4860</strain>
    </source>
</reference>
<dbReference type="Proteomes" id="UP000786560">
    <property type="component" value="Unassembled WGS sequence"/>
</dbReference>
<evidence type="ECO:0000313" key="2">
    <source>
        <dbReference type="Proteomes" id="UP000786560"/>
    </source>
</evidence>
<proteinExistence type="predicted"/>
<sequence>MRHTIRHGGCFLGVAGCGVLRDGDHGRAGADQLADQLVDIVEDERFVDRTMIMSMDQRAIGRVRERRTGSEWRVGYCVFWALGNLNWPIGGVMDARASGRLMDHSPGIWP</sequence>
<accession>A0A921LWB7</accession>
<dbReference type="AlphaFoldDB" id="A0A921LWB7"/>
<gene>
    <name evidence="1" type="ORF">K8U73_07460</name>
</gene>
<protein>
    <submittedName>
        <fullName evidence="1">Uncharacterized protein</fullName>
    </submittedName>
</protein>
<dbReference type="EMBL" id="DYUX01000025">
    <property type="protein sequence ID" value="HJG42200.1"/>
    <property type="molecule type" value="Genomic_DNA"/>
</dbReference>
<name>A0A921LWB7_9BIFI</name>
<dbReference type="RefSeq" id="WP_278711574.1">
    <property type="nucleotide sequence ID" value="NZ_DYUX01000025.1"/>
</dbReference>
<reference evidence="1" key="1">
    <citation type="journal article" date="2021" name="PeerJ">
        <title>Extensive microbial diversity within the chicken gut microbiome revealed by metagenomics and culture.</title>
        <authorList>
            <person name="Gilroy R."/>
            <person name="Ravi A."/>
            <person name="Getino M."/>
            <person name="Pursley I."/>
            <person name="Horton D.L."/>
            <person name="Alikhan N.F."/>
            <person name="Baker D."/>
            <person name="Gharbi K."/>
            <person name="Hall N."/>
            <person name="Watson M."/>
            <person name="Adriaenssens E.M."/>
            <person name="Foster-Nyarko E."/>
            <person name="Jarju S."/>
            <person name="Secka A."/>
            <person name="Antonio M."/>
            <person name="Oren A."/>
            <person name="Chaudhuri R.R."/>
            <person name="La Ragione R."/>
            <person name="Hildebrand F."/>
            <person name="Pallen M.J."/>
        </authorList>
    </citation>
    <scope>NUCLEOTIDE SEQUENCE</scope>
    <source>
        <strain evidence="1">ChiBcolR7-4860</strain>
    </source>
</reference>
<comment type="caution">
    <text evidence="1">The sequence shown here is derived from an EMBL/GenBank/DDBJ whole genome shotgun (WGS) entry which is preliminary data.</text>
</comment>
<evidence type="ECO:0000313" key="1">
    <source>
        <dbReference type="EMBL" id="HJG42200.1"/>
    </source>
</evidence>